<evidence type="ECO:0000313" key="3">
    <source>
        <dbReference type="Proteomes" id="UP001211015"/>
    </source>
</evidence>
<dbReference type="Pfam" id="PF13635">
    <property type="entry name" value="DUF4143"/>
    <property type="match status" value="1"/>
</dbReference>
<protein>
    <submittedName>
        <fullName evidence="2">DUF4143 domain-containing protein</fullName>
    </submittedName>
</protein>
<dbReference type="RefSeq" id="WP_243240747.1">
    <property type="nucleotide sequence ID" value="NZ_JADNGL010000016.1"/>
</dbReference>
<dbReference type="EMBL" id="JAQMLV010000016">
    <property type="protein sequence ID" value="MDB8745569.1"/>
    <property type="molecule type" value="Genomic_DNA"/>
</dbReference>
<evidence type="ECO:0000313" key="2">
    <source>
        <dbReference type="EMBL" id="MDB8745569.1"/>
    </source>
</evidence>
<comment type="caution">
    <text evidence="2">The sequence shown here is derived from an EMBL/GenBank/DDBJ whole genome shotgun (WGS) entry which is preliminary data.</text>
</comment>
<sequence length="72" mass="8192">MLDDEAQDDLRANKNLGVYKGALYENIVGEAFVKAGCDLFYYKRKDSTLEQDFFLRTANNLVPIEVKSQNGK</sequence>
<dbReference type="InterPro" id="IPR025420">
    <property type="entry name" value="DUF4143"/>
</dbReference>
<accession>A0AAW6E6K1</accession>
<feature type="domain" description="DUF4143" evidence="1">
    <location>
        <begin position="1"/>
        <end position="68"/>
    </location>
</feature>
<gene>
    <name evidence="2" type="ORF">PNU62_11125</name>
</gene>
<dbReference type="AlphaFoldDB" id="A0AAW6E6K1"/>
<dbReference type="Proteomes" id="UP001211015">
    <property type="component" value="Unassembled WGS sequence"/>
</dbReference>
<organism evidence="2 3">
    <name type="scientific">Ruminococcus bicirculans</name>
    <name type="common">ex Wegman et al. 2014</name>
    <dbReference type="NCBI Taxonomy" id="1160721"/>
    <lineage>
        <taxon>Bacteria</taxon>
        <taxon>Bacillati</taxon>
        <taxon>Bacillota</taxon>
        <taxon>Clostridia</taxon>
        <taxon>Eubacteriales</taxon>
        <taxon>Oscillospiraceae</taxon>
        <taxon>Ruminococcus</taxon>
    </lineage>
</organism>
<reference evidence="2" key="1">
    <citation type="submission" date="2023-01" db="EMBL/GenBank/DDBJ databases">
        <title>Human gut microbiome strain richness.</title>
        <authorList>
            <person name="Chen-Liaw A."/>
        </authorList>
    </citation>
    <scope>NUCLEOTIDE SEQUENCE</scope>
    <source>
        <strain evidence="2">1001275st1_F4_1001275B_160808</strain>
    </source>
</reference>
<proteinExistence type="predicted"/>
<evidence type="ECO:0000259" key="1">
    <source>
        <dbReference type="Pfam" id="PF13635"/>
    </source>
</evidence>
<name>A0AAW6E6K1_9FIRM</name>